<dbReference type="AlphaFoldDB" id="A0A9N9H9A0"/>
<comment type="caution">
    <text evidence="2">The sequence shown here is derived from an EMBL/GenBank/DDBJ whole genome shotgun (WGS) entry which is preliminary data.</text>
</comment>
<gene>
    <name evidence="2" type="ORF">DEBURN_LOCUS11621</name>
</gene>
<feature type="non-terminal residue" evidence="2">
    <location>
        <position position="1"/>
    </location>
</feature>
<organism evidence="2 3">
    <name type="scientific">Diversispora eburnea</name>
    <dbReference type="NCBI Taxonomy" id="1213867"/>
    <lineage>
        <taxon>Eukaryota</taxon>
        <taxon>Fungi</taxon>
        <taxon>Fungi incertae sedis</taxon>
        <taxon>Mucoromycota</taxon>
        <taxon>Glomeromycotina</taxon>
        <taxon>Glomeromycetes</taxon>
        <taxon>Diversisporales</taxon>
        <taxon>Diversisporaceae</taxon>
        <taxon>Diversispora</taxon>
    </lineage>
</organism>
<feature type="region of interest" description="Disordered" evidence="1">
    <location>
        <begin position="63"/>
        <end position="85"/>
    </location>
</feature>
<feature type="non-terminal residue" evidence="2">
    <location>
        <position position="85"/>
    </location>
</feature>
<reference evidence="2" key="1">
    <citation type="submission" date="2021-06" db="EMBL/GenBank/DDBJ databases">
        <authorList>
            <person name="Kallberg Y."/>
            <person name="Tangrot J."/>
            <person name="Rosling A."/>
        </authorList>
    </citation>
    <scope>NUCLEOTIDE SEQUENCE</scope>
    <source>
        <strain evidence="2">AZ414A</strain>
    </source>
</reference>
<dbReference type="Proteomes" id="UP000789706">
    <property type="component" value="Unassembled WGS sequence"/>
</dbReference>
<protein>
    <submittedName>
        <fullName evidence="2">6712_t:CDS:1</fullName>
    </submittedName>
</protein>
<proteinExistence type="predicted"/>
<dbReference type="OrthoDB" id="2372604at2759"/>
<name>A0A9N9H9A0_9GLOM</name>
<evidence type="ECO:0000313" key="3">
    <source>
        <dbReference type="Proteomes" id="UP000789706"/>
    </source>
</evidence>
<keyword evidence="3" id="KW-1185">Reference proteome</keyword>
<accession>A0A9N9H9A0</accession>
<dbReference type="EMBL" id="CAJVPK010007517">
    <property type="protein sequence ID" value="CAG8656648.1"/>
    <property type="molecule type" value="Genomic_DNA"/>
</dbReference>
<sequence length="85" mass="9823">YWIKKQTMSTSYLKSYYRKGSTLLTSEQIEIIRMFKGKISTTIPTYTEGEILLQSNGSSNLHLEDTESRVKDSSTTLPNKEIKKR</sequence>
<evidence type="ECO:0000256" key="1">
    <source>
        <dbReference type="SAM" id="MobiDB-lite"/>
    </source>
</evidence>
<evidence type="ECO:0000313" key="2">
    <source>
        <dbReference type="EMBL" id="CAG8656648.1"/>
    </source>
</evidence>
<feature type="compositionally biased region" description="Basic and acidic residues" evidence="1">
    <location>
        <begin position="63"/>
        <end position="72"/>
    </location>
</feature>